<evidence type="ECO:0000256" key="1">
    <source>
        <dbReference type="RuleBase" id="RU003494"/>
    </source>
</evidence>
<dbReference type="SFLD" id="SFLDG00358">
    <property type="entry name" value="Main_(cytGST)"/>
    <property type="match status" value="1"/>
</dbReference>
<gene>
    <name evidence="4" type="ORF">FCN80_05140</name>
</gene>
<dbReference type="SFLD" id="SFLDG01150">
    <property type="entry name" value="Main.1:_Beta-like"/>
    <property type="match status" value="1"/>
</dbReference>
<comment type="similarity">
    <text evidence="1">Belongs to the GST superfamily.</text>
</comment>
<evidence type="ECO:0000313" key="5">
    <source>
        <dbReference type="Proteomes" id="UP000305202"/>
    </source>
</evidence>
<dbReference type="SFLD" id="SFLDS00019">
    <property type="entry name" value="Glutathione_Transferase_(cytos"/>
    <property type="match status" value="1"/>
</dbReference>
<dbReference type="Gene3D" id="1.20.1050.10">
    <property type="match status" value="1"/>
</dbReference>
<accession>A0ABY2SPG0</accession>
<dbReference type="InterPro" id="IPR040079">
    <property type="entry name" value="Glutathione_S-Trfase"/>
</dbReference>
<dbReference type="RefSeq" id="WP_136988819.1">
    <property type="nucleotide sequence ID" value="NZ_SZPQ01000003.1"/>
</dbReference>
<dbReference type="PROSITE" id="PS50404">
    <property type="entry name" value="GST_NTER"/>
    <property type="match status" value="1"/>
</dbReference>
<evidence type="ECO:0000259" key="2">
    <source>
        <dbReference type="PROSITE" id="PS50404"/>
    </source>
</evidence>
<dbReference type="InterPro" id="IPR010987">
    <property type="entry name" value="Glutathione-S-Trfase_C-like"/>
</dbReference>
<name>A0ABY2SPG0_9HYPH</name>
<dbReference type="PANTHER" id="PTHR44051:SF19">
    <property type="entry name" value="DISULFIDE-BOND OXIDOREDUCTASE YFCG"/>
    <property type="match status" value="1"/>
</dbReference>
<dbReference type="Proteomes" id="UP000305202">
    <property type="component" value="Unassembled WGS sequence"/>
</dbReference>
<dbReference type="Pfam" id="PF02798">
    <property type="entry name" value="GST_N"/>
    <property type="match status" value="1"/>
</dbReference>
<dbReference type="InterPro" id="IPR004046">
    <property type="entry name" value="GST_C"/>
</dbReference>
<protein>
    <submittedName>
        <fullName evidence="4">Glutathione S-transferase family protein</fullName>
    </submittedName>
</protein>
<proteinExistence type="inferred from homology"/>
<feature type="domain" description="GST N-terminal" evidence="2">
    <location>
        <begin position="1"/>
        <end position="81"/>
    </location>
</feature>
<dbReference type="PANTHER" id="PTHR44051">
    <property type="entry name" value="GLUTATHIONE S-TRANSFERASE-RELATED"/>
    <property type="match status" value="1"/>
</dbReference>
<dbReference type="Pfam" id="PF00043">
    <property type="entry name" value="GST_C"/>
    <property type="match status" value="1"/>
</dbReference>
<dbReference type="InterPro" id="IPR004045">
    <property type="entry name" value="Glutathione_S-Trfase_N"/>
</dbReference>
<organism evidence="4 5">
    <name type="scientific">Martelella alba</name>
    <dbReference type="NCBI Taxonomy" id="2590451"/>
    <lineage>
        <taxon>Bacteria</taxon>
        <taxon>Pseudomonadati</taxon>
        <taxon>Pseudomonadota</taxon>
        <taxon>Alphaproteobacteria</taxon>
        <taxon>Hyphomicrobiales</taxon>
        <taxon>Aurantimonadaceae</taxon>
        <taxon>Martelella</taxon>
    </lineage>
</organism>
<reference evidence="4 5" key="1">
    <citation type="submission" date="2019-04" db="EMBL/GenBank/DDBJ databases">
        <authorList>
            <person name="Li M."/>
            <person name="Gao C."/>
        </authorList>
    </citation>
    <scope>NUCLEOTIDE SEQUENCE [LARGE SCALE GENOMIC DNA]</scope>
    <source>
        <strain evidence="4 5">BGMRC 2031</strain>
    </source>
</reference>
<dbReference type="SUPFAM" id="SSF47616">
    <property type="entry name" value="GST C-terminal domain-like"/>
    <property type="match status" value="1"/>
</dbReference>
<dbReference type="InterPro" id="IPR036249">
    <property type="entry name" value="Thioredoxin-like_sf"/>
</dbReference>
<evidence type="ECO:0000313" key="4">
    <source>
        <dbReference type="EMBL" id="TKI07824.1"/>
    </source>
</evidence>
<dbReference type="PROSITE" id="PS50405">
    <property type="entry name" value="GST_CTER"/>
    <property type="match status" value="1"/>
</dbReference>
<dbReference type="EMBL" id="SZPQ01000003">
    <property type="protein sequence ID" value="TKI07824.1"/>
    <property type="molecule type" value="Genomic_DNA"/>
</dbReference>
<dbReference type="Gene3D" id="3.40.30.10">
    <property type="entry name" value="Glutaredoxin"/>
    <property type="match status" value="1"/>
</dbReference>
<evidence type="ECO:0000259" key="3">
    <source>
        <dbReference type="PROSITE" id="PS50405"/>
    </source>
</evidence>
<dbReference type="SUPFAM" id="SSF52833">
    <property type="entry name" value="Thioredoxin-like"/>
    <property type="match status" value="1"/>
</dbReference>
<feature type="domain" description="GST C-terminal" evidence="3">
    <location>
        <begin position="85"/>
        <end position="197"/>
    </location>
</feature>
<keyword evidence="5" id="KW-1185">Reference proteome</keyword>
<dbReference type="InterPro" id="IPR036282">
    <property type="entry name" value="Glutathione-S-Trfase_C_sf"/>
</dbReference>
<comment type="caution">
    <text evidence="4">The sequence shown here is derived from an EMBL/GenBank/DDBJ whole genome shotgun (WGS) entry which is preliminary data.</text>
</comment>
<dbReference type="CDD" id="cd03047">
    <property type="entry name" value="GST_N_2"/>
    <property type="match status" value="1"/>
</dbReference>
<sequence length="197" mass="21672">MYKLLGRATSGNVQKVVFLLQELGADYRREDYGRQFGNTATPEYAALNPTGKVPTLIDGSLVIWESNTILRYLAATAGSPLYPADPGQRTLIERWMDWLLASLNPAYLGGFRDAKKTPDQWDANTRPALISELNILEGHLSAQPWLAGEAFSLADIALGPIVGRCVKFPFDLPPFPALAGWIGKLEQRPAFQIATRA</sequence>